<sequence>MRSAIAPIEGVAMQKAEMIGLGIVSAAAALAAAAALTRTAGARRQARRPRVTHAGFPAHLDAARKLNRSSALLALSVLADSGTEHYRGSFENRAMYTPLVVSLLSLGAGVHGGMDSNAAAHRVRDAIYLTAAATGVIGNGFHLYNVLKRPGGLGWENLFYAAPIGAPIAMLLSGALGAAAERLRDEPADAPRLFGMPAGRALALLASVGLIGTVGEAALLHFRGAFHNPAMYAPVVIPPVAAALLAHAALAAPQPDRWFTRLWLRCTALLGFAGVGFHTFGVARNMGGWRNWSQNIFSGPPLPAPPSFTALALAGLAALGLREGEADD</sequence>
<dbReference type="Proteomes" id="UP000004980">
    <property type="component" value="Unassembled WGS sequence"/>
</dbReference>
<protein>
    <submittedName>
        <fullName evidence="2">Uncharacterized protein</fullName>
    </submittedName>
</protein>
<organism evidence="2 3">
    <name type="scientific">Paraburkholderia hospita</name>
    <dbReference type="NCBI Taxonomy" id="169430"/>
    <lineage>
        <taxon>Bacteria</taxon>
        <taxon>Pseudomonadati</taxon>
        <taxon>Pseudomonadota</taxon>
        <taxon>Betaproteobacteria</taxon>
        <taxon>Burkholderiales</taxon>
        <taxon>Burkholderiaceae</taxon>
        <taxon>Paraburkholderia</taxon>
    </lineage>
</organism>
<feature type="transmembrane region" description="Helical" evidence="1">
    <location>
        <begin position="262"/>
        <end position="283"/>
    </location>
</feature>
<evidence type="ECO:0000256" key="1">
    <source>
        <dbReference type="SAM" id="Phobius"/>
    </source>
</evidence>
<feature type="transmembrane region" description="Helical" evidence="1">
    <location>
        <begin position="231"/>
        <end position="250"/>
    </location>
</feature>
<keyword evidence="1" id="KW-0472">Membrane</keyword>
<evidence type="ECO:0000313" key="2">
    <source>
        <dbReference type="EMBL" id="EIN00026.1"/>
    </source>
</evidence>
<evidence type="ECO:0000313" key="3">
    <source>
        <dbReference type="Proteomes" id="UP000004980"/>
    </source>
</evidence>
<accession>A0ABN0FMR0</accession>
<name>A0ABN0FMR0_9BURK</name>
<keyword evidence="1" id="KW-0812">Transmembrane</keyword>
<comment type="caution">
    <text evidence="2">The sequence shown here is derived from an EMBL/GenBank/DDBJ whole genome shotgun (WGS) entry which is preliminary data.</text>
</comment>
<keyword evidence="3" id="KW-1185">Reference proteome</keyword>
<reference evidence="2 3" key="1">
    <citation type="journal article" date="2012" name="J. Bacteriol.">
        <title>Draft Genome Sequence of the Soil Bacterium Burkholderia terrae Strain BS001, Which Interacts with Fungal Surface Structures.</title>
        <authorList>
            <person name="Nazir R."/>
            <person name="Hansen M.A."/>
            <person name="Sorensen S."/>
            <person name="van Elsas J.D."/>
        </authorList>
    </citation>
    <scope>NUCLEOTIDE SEQUENCE [LARGE SCALE GENOMIC DNA]</scope>
    <source>
        <strain evidence="2 3">BS001</strain>
    </source>
</reference>
<dbReference type="EMBL" id="AKAU01000088">
    <property type="protein sequence ID" value="EIN00026.1"/>
    <property type="molecule type" value="Genomic_DNA"/>
</dbReference>
<feature type="transmembrane region" description="Helical" evidence="1">
    <location>
        <begin position="95"/>
        <end position="114"/>
    </location>
</feature>
<gene>
    <name evidence="2" type="ORF">WQE_16154</name>
</gene>
<keyword evidence="1" id="KW-1133">Transmembrane helix</keyword>
<feature type="transmembrane region" description="Helical" evidence="1">
    <location>
        <begin position="159"/>
        <end position="180"/>
    </location>
</feature>
<feature type="transmembrane region" description="Helical" evidence="1">
    <location>
        <begin position="201"/>
        <end position="219"/>
    </location>
</feature>
<proteinExistence type="predicted"/>
<feature type="transmembrane region" description="Helical" evidence="1">
    <location>
        <begin position="126"/>
        <end position="147"/>
    </location>
</feature>